<protein>
    <recommendedName>
        <fullName evidence="1">SH3b domain-containing protein</fullName>
    </recommendedName>
</protein>
<dbReference type="RefSeq" id="WP_069910660.1">
    <property type="nucleotide sequence ID" value="NZ_LAJE02000231.1"/>
</dbReference>
<dbReference type="PROSITE" id="PS51781">
    <property type="entry name" value="SH3B"/>
    <property type="match status" value="1"/>
</dbReference>
<sequence>MRRGRHWFSVKRELKLARMLTSVALFSTVALAALALTATGLKYSTDMIGQMAAATPVKTTNLRPGYVARPTVSRADDLNVARSVPVVPPKASARGKVAPPGFTHSVTVEALKVRAGPKQIEPQVFTLKGGSWVNISDEVEGWVRITDEAGQSGWVYGSLLRQAPQVELSQETRQELRQETQLE</sequence>
<dbReference type="SMART" id="SM00287">
    <property type="entry name" value="SH3b"/>
    <property type="match status" value="1"/>
</dbReference>
<evidence type="ECO:0000313" key="3">
    <source>
        <dbReference type="Proteomes" id="UP000095463"/>
    </source>
</evidence>
<accession>A0A1E5XNE3</accession>
<evidence type="ECO:0000259" key="1">
    <source>
        <dbReference type="PROSITE" id="PS51781"/>
    </source>
</evidence>
<name>A0A1E5XNE3_9HYPH</name>
<gene>
    <name evidence="2" type="ORF">VW23_022920</name>
</gene>
<feature type="domain" description="SH3b" evidence="1">
    <location>
        <begin position="101"/>
        <end position="164"/>
    </location>
</feature>
<dbReference type="Proteomes" id="UP000095463">
    <property type="component" value="Unassembled WGS sequence"/>
</dbReference>
<dbReference type="AlphaFoldDB" id="A0A1E5XNE3"/>
<dbReference type="Gene3D" id="2.30.30.40">
    <property type="entry name" value="SH3 Domains"/>
    <property type="match status" value="1"/>
</dbReference>
<reference evidence="2 3" key="1">
    <citation type="journal article" date="2015" name="Genome Announc.">
        <title>Genome Assemblies of Three Soil-Associated Devosia species: D. insulae, D. limi, and D. soli.</title>
        <authorList>
            <person name="Hassan Y.I."/>
            <person name="Lepp D."/>
            <person name="Zhou T."/>
        </authorList>
    </citation>
    <scope>NUCLEOTIDE SEQUENCE [LARGE SCALE GENOMIC DNA]</scope>
    <source>
        <strain evidence="2 3">DS-56</strain>
    </source>
</reference>
<dbReference type="EMBL" id="LAJE02000231">
    <property type="protein sequence ID" value="OEO30123.1"/>
    <property type="molecule type" value="Genomic_DNA"/>
</dbReference>
<dbReference type="Pfam" id="PF08239">
    <property type="entry name" value="SH3_3"/>
    <property type="match status" value="1"/>
</dbReference>
<evidence type="ECO:0000313" key="2">
    <source>
        <dbReference type="EMBL" id="OEO30123.1"/>
    </source>
</evidence>
<proteinExistence type="predicted"/>
<organism evidence="2 3">
    <name type="scientific">Devosia insulae DS-56</name>
    <dbReference type="NCBI Taxonomy" id="1116389"/>
    <lineage>
        <taxon>Bacteria</taxon>
        <taxon>Pseudomonadati</taxon>
        <taxon>Pseudomonadota</taxon>
        <taxon>Alphaproteobacteria</taxon>
        <taxon>Hyphomicrobiales</taxon>
        <taxon>Devosiaceae</taxon>
        <taxon>Devosia</taxon>
    </lineage>
</organism>
<comment type="caution">
    <text evidence="2">The sequence shown here is derived from an EMBL/GenBank/DDBJ whole genome shotgun (WGS) entry which is preliminary data.</text>
</comment>
<keyword evidence="3" id="KW-1185">Reference proteome</keyword>
<dbReference type="InterPro" id="IPR003646">
    <property type="entry name" value="SH3-like_bac-type"/>
</dbReference>